<keyword evidence="1" id="KW-0949">S-adenosyl-L-methionine</keyword>
<dbReference type="InterPro" id="IPR013785">
    <property type="entry name" value="Aldolase_TIM"/>
</dbReference>
<dbReference type="GO" id="GO:0003824">
    <property type="term" value="F:catalytic activity"/>
    <property type="evidence" value="ECO:0007669"/>
    <property type="project" value="InterPro"/>
</dbReference>
<organism evidence="6">
    <name type="scientific">marine sediment metagenome</name>
    <dbReference type="NCBI Taxonomy" id="412755"/>
    <lineage>
        <taxon>unclassified sequences</taxon>
        <taxon>metagenomes</taxon>
        <taxon>ecological metagenomes</taxon>
    </lineage>
</organism>
<proteinExistence type="predicted"/>
<evidence type="ECO:0000256" key="2">
    <source>
        <dbReference type="ARBA" id="ARBA00022723"/>
    </source>
</evidence>
<gene>
    <name evidence="6" type="ORF">LCGC14_1182000</name>
</gene>
<dbReference type="Gene3D" id="3.20.20.70">
    <property type="entry name" value="Aldolase class I"/>
    <property type="match status" value="1"/>
</dbReference>
<keyword evidence="4" id="KW-0411">Iron-sulfur</keyword>
<name>A0A0F9LRP4_9ZZZZ</name>
<evidence type="ECO:0000256" key="4">
    <source>
        <dbReference type="ARBA" id="ARBA00023014"/>
    </source>
</evidence>
<feature type="non-terminal residue" evidence="6">
    <location>
        <position position="255"/>
    </location>
</feature>
<dbReference type="SUPFAM" id="SSF102114">
    <property type="entry name" value="Radical SAM enzymes"/>
    <property type="match status" value="1"/>
</dbReference>
<keyword evidence="2" id="KW-0479">Metal-binding</keyword>
<dbReference type="AlphaFoldDB" id="A0A0F9LRP4"/>
<dbReference type="CDD" id="cd01335">
    <property type="entry name" value="Radical_SAM"/>
    <property type="match status" value="1"/>
</dbReference>
<accession>A0A0F9LRP4</accession>
<dbReference type="InterPro" id="IPR007197">
    <property type="entry name" value="rSAM"/>
</dbReference>
<dbReference type="SFLD" id="SFLDG01067">
    <property type="entry name" value="SPASM/twitch_domain_containing"/>
    <property type="match status" value="1"/>
</dbReference>
<keyword evidence="3" id="KW-0408">Iron</keyword>
<reference evidence="6" key="1">
    <citation type="journal article" date="2015" name="Nature">
        <title>Complex archaea that bridge the gap between prokaryotes and eukaryotes.</title>
        <authorList>
            <person name="Spang A."/>
            <person name="Saw J.H."/>
            <person name="Jorgensen S.L."/>
            <person name="Zaremba-Niedzwiedzka K."/>
            <person name="Martijn J."/>
            <person name="Lind A.E."/>
            <person name="van Eijk R."/>
            <person name="Schleper C."/>
            <person name="Guy L."/>
            <person name="Ettema T.J."/>
        </authorList>
    </citation>
    <scope>NUCLEOTIDE SEQUENCE</scope>
</reference>
<evidence type="ECO:0000313" key="6">
    <source>
        <dbReference type="EMBL" id="KKM96058.1"/>
    </source>
</evidence>
<evidence type="ECO:0000256" key="1">
    <source>
        <dbReference type="ARBA" id="ARBA00022691"/>
    </source>
</evidence>
<dbReference type="InterPro" id="IPR058240">
    <property type="entry name" value="rSAM_sf"/>
</dbReference>
<dbReference type="SFLD" id="SFLDS00029">
    <property type="entry name" value="Radical_SAM"/>
    <property type="match status" value="1"/>
</dbReference>
<dbReference type="GO" id="GO:0051536">
    <property type="term" value="F:iron-sulfur cluster binding"/>
    <property type="evidence" value="ECO:0007669"/>
    <property type="project" value="UniProtKB-KW"/>
</dbReference>
<comment type="caution">
    <text evidence="6">The sequence shown here is derived from an EMBL/GenBank/DDBJ whole genome shotgun (WGS) entry which is preliminary data.</text>
</comment>
<dbReference type="Pfam" id="PF04055">
    <property type="entry name" value="Radical_SAM"/>
    <property type="match status" value="1"/>
</dbReference>
<dbReference type="GO" id="GO:0046872">
    <property type="term" value="F:metal ion binding"/>
    <property type="evidence" value="ECO:0007669"/>
    <property type="project" value="UniProtKB-KW"/>
</dbReference>
<dbReference type="PANTHER" id="PTHR11228">
    <property type="entry name" value="RADICAL SAM DOMAIN PROTEIN"/>
    <property type="match status" value="1"/>
</dbReference>
<dbReference type="EMBL" id="LAZR01005929">
    <property type="protein sequence ID" value="KKM96058.1"/>
    <property type="molecule type" value="Genomic_DNA"/>
</dbReference>
<dbReference type="PANTHER" id="PTHR11228:SF34">
    <property type="entry name" value="TUNGSTEN-CONTAINING ALDEHYDE FERREDOXIN OXIDOREDUCTASE COFACTOR MODIFYING PROTEIN"/>
    <property type="match status" value="1"/>
</dbReference>
<evidence type="ECO:0000256" key="3">
    <source>
        <dbReference type="ARBA" id="ARBA00023004"/>
    </source>
</evidence>
<dbReference type="InterPro" id="IPR050377">
    <property type="entry name" value="Radical_SAM_PqqE_MftC-like"/>
</dbReference>
<protein>
    <recommendedName>
        <fullName evidence="5">Radical SAM core domain-containing protein</fullName>
    </recommendedName>
</protein>
<feature type="domain" description="Radical SAM core" evidence="5">
    <location>
        <begin position="10"/>
        <end position="147"/>
    </location>
</feature>
<sequence>MRLSGLHLLLTYKCNSQCAHCFLSCGPHHDSFLSFSDAKKYIDEAKDVPGINYFFIEGGEPFLDVELARKIIKYTTDNGYWIGILGNGYWAKTVEKGKEILRPLKEVGLGAIGISTDRYHQEKVPLTTALNAVQAAKQLEIDVDIMVTSDDKSEGDEIKSSLRVRNLDAAVSVSKVRGKGRGSLICSGKSRPWQELTDCNEALRDPGRVHIGPEGAIHLCQGVLIGQDARKGALKDIFEEHLKAPNVIVEQIAQG</sequence>
<evidence type="ECO:0000259" key="5">
    <source>
        <dbReference type="Pfam" id="PF04055"/>
    </source>
</evidence>